<dbReference type="InterPro" id="IPR007630">
    <property type="entry name" value="RNA_pol_sigma70_r4"/>
</dbReference>
<proteinExistence type="predicted"/>
<evidence type="ECO:0000313" key="3">
    <source>
        <dbReference type="Proteomes" id="UP000070352"/>
    </source>
</evidence>
<accession>A0A135L2S3</accession>
<dbReference type="CDD" id="cd06171">
    <property type="entry name" value="Sigma70_r4"/>
    <property type="match status" value="1"/>
</dbReference>
<name>A0A135L2S3_9BACI</name>
<dbReference type="OrthoDB" id="2942336at2"/>
<keyword evidence="3" id="KW-1185">Reference proteome</keyword>
<comment type="caution">
    <text evidence="2">The sequence shown here is derived from an EMBL/GenBank/DDBJ whole genome shotgun (WGS) entry which is preliminary data.</text>
</comment>
<dbReference type="Proteomes" id="UP000070352">
    <property type="component" value="Unassembled WGS sequence"/>
</dbReference>
<organism evidence="2 3">
    <name type="scientific">Tepidibacillus decaturensis</name>
    <dbReference type="NCBI Taxonomy" id="1413211"/>
    <lineage>
        <taxon>Bacteria</taxon>
        <taxon>Bacillati</taxon>
        <taxon>Bacillota</taxon>
        <taxon>Bacilli</taxon>
        <taxon>Bacillales</taxon>
        <taxon>Bacillaceae</taxon>
        <taxon>Tepidibacillus</taxon>
    </lineage>
</organism>
<dbReference type="EMBL" id="LSKU01000001">
    <property type="protein sequence ID" value="KXG43324.1"/>
    <property type="molecule type" value="Genomic_DNA"/>
</dbReference>
<dbReference type="GO" id="GO:0006352">
    <property type="term" value="P:DNA-templated transcription initiation"/>
    <property type="evidence" value="ECO:0007669"/>
    <property type="project" value="InterPro"/>
</dbReference>
<dbReference type="RefSeq" id="WP_068723698.1">
    <property type="nucleotide sequence ID" value="NZ_LSKU01000001.1"/>
</dbReference>
<dbReference type="NCBIfam" id="TIGR02937">
    <property type="entry name" value="sigma70-ECF"/>
    <property type="match status" value="1"/>
</dbReference>
<dbReference type="InterPro" id="IPR013324">
    <property type="entry name" value="RNA_pol_sigma_r3/r4-like"/>
</dbReference>
<evidence type="ECO:0000259" key="1">
    <source>
        <dbReference type="Pfam" id="PF04545"/>
    </source>
</evidence>
<feature type="domain" description="RNA polymerase sigma-70 region 4" evidence="1">
    <location>
        <begin position="218"/>
        <end position="267"/>
    </location>
</feature>
<dbReference type="AlphaFoldDB" id="A0A135L2S3"/>
<evidence type="ECO:0000313" key="2">
    <source>
        <dbReference type="EMBL" id="KXG43324.1"/>
    </source>
</evidence>
<dbReference type="STRING" id="1413211.U473_04315"/>
<protein>
    <recommendedName>
        <fullName evidence="1">RNA polymerase sigma-70 region 4 domain-containing protein</fullName>
    </recommendedName>
</protein>
<dbReference type="SUPFAM" id="SSF88659">
    <property type="entry name" value="Sigma3 and sigma4 domains of RNA polymerase sigma factors"/>
    <property type="match status" value="1"/>
</dbReference>
<reference evidence="2 3" key="1">
    <citation type="submission" date="2016-02" db="EMBL/GenBank/DDBJ databases">
        <title>Draft Genome for Tepidibacillus decaturensis nov. sp. Strain Z9, an Anaerobic, Moderately Thermophilic and Heterotrophic Bacterium from Deep Subsurface of the Illinois Basin, USA.</title>
        <authorList>
            <person name="Dong Y."/>
            <person name="Chang J.Y."/>
            <person name="Sanford R."/>
            <person name="Fouke B.W."/>
        </authorList>
    </citation>
    <scope>NUCLEOTIDE SEQUENCE [LARGE SCALE GENOMIC DNA]</scope>
    <source>
        <strain evidence="2 3">Z9</strain>
    </source>
</reference>
<dbReference type="Gene3D" id="1.20.140.160">
    <property type="match status" value="1"/>
</dbReference>
<dbReference type="GO" id="GO:0003700">
    <property type="term" value="F:DNA-binding transcription factor activity"/>
    <property type="evidence" value="ECO:0007669"/>
    <property type="project" value="InterPro"/>
</dbReference>
<gene>
    <name evidence="2" type="ORF">U473_04315</name>
</gene>
<dbReference type="Pfam" id="PF04545">
    <property type="entry name" value="Sigma70_r4"/>
    <property type="match status" value="1"/>
</dbReference>
<dbReference type="InterPro" id="IPR014284">
    <property type="entry name" value="RNA_pol_sigma-70_dom"/>
</dbReference>
<sequence length="273" mass="32574">MKKDFYTIKGYFSHPELPIKDFVDIEELVYFNQIQPIPSDNNNPIFIASDIETIGIKIYHEYLEAKEINIKKKFFKLNRFPFLKQKLDYYLIKNPEFNQNHLFSRFLEEEIHLNVFVLSLFNDKYYTESLNQLFKEFYFEYRFKVYLNQILYFEAITFSKKRSQHHKREALILEQPIGNDRETTLLDTIADTETISLEDIDGLDSLDSYLSDDHLYQAFKQLTNHQQKILYLSFVKLLKDVEIAMVLNVSQQAVSKTRKTALEKIRKAMGVRT</sequence>